<protein>
    <submittedName>
        <fullName evidence="1">Uncharacterized protein</fullName>
    </submittedName>
</protein>
<dbReference type="OrthoDB" id="2624778at2"/>
<accession>A0A229NWF6</accession>
<dbReference type="AlphaFoldDB" id="A0A229NWF6"/>
<organism evidence="1 2">
    <name type="scientific">Paenibacillus herberti</name>
    <dbReference type="NCBI Taxonomy" id="1619309"/>
    <lineage>
        <taxon>Bacteria</taxon>
        <taxon>Bacillati</taxon>
        <taxon>Bacillota</taxon>
        <taxon>Bacilli</taxon>
        <taxon>Bacillales</taxon>
        <taxon>Paenibacillaceae</taxon>
        <taxon>Paenibacillus</taxon>
    </lineage>
</organism>
<name>A0A229NWF6_9BACL</name>
<keyword evidence="2" id="KW-1185">Reference proteome</keyword>
<proteinExistence type="predicted"/>
<evidence type="ECO:0000313" key="1">
    <source>
        <dbReference type="EMBL" id="OXM14202.1"/>
    </source>
</evidence>
<dbReference type="Proteomes" id="UP000215145">
    <property type="component" value="Unassembled WGS sequence"/>
</dbReference>
<dbReference type="RefSeq" id="WP_089525024.1">
    <property type="nucleotide sequence ID" value="NZ_NMUQ01000002.1"/>
</dbReference>
<dbReference type="EMBL" id="NMUQ01000002">
    <property type="protein sequence ID" value="OXM14202.1"/>
    <property type="molecule type" value="Genomic_DNA"/>
</dbReference>
<evidence type="ECO:0000313" key="2">
    <source>
        <dbReference type="Proteomes" id="UP000215145"/>
    </source>
</evidence>
<comment type="caution">
    <text evidence="1">The sequence shown here is derived from an EMBL/GenBank/DDBJ whole genome shotgun (WGS) entry which is preliminary data.</text>
</comment>
<sequence>MTYVWAAIIVLAAGAIVFGAIKSSKRWALLRSESKNKLDKVYRLQAYLKDNGLKSRTHEEEGSIRLLVLRKELEHGKQLLAVYEEETG</sequence>
<reference evidence="1 2" key="1">
    <citation type="submission" date="2017-07" db="EMBL/GenBank/DDBJ databases">
        <title>Paenibacillus herberti R33 genome sequencing and assembly.</title>
        <authorList>
            <person name="Su W."/>
        </authorList>
    </citation>
    <scope>NUCLEOTIDE SEQUENCE [LARGE SCALE GENOMIC DNA]</scope>
    <source>
        <strain evidence="1 2">R33</strain>
    </source>
</reference>
<gene>
    <name evidence="1" type="ORF">CGZ75_14645</name>
</gene>